<protein>
    <recommendedName>
        <fullName evidence="4">Pectinesterase catalytic domain-containing protein</fullName>
    </recommendedName>
</protein>
<dbReference type="EMBL" id="LSFM01000023">
    <property type="protein sequence ID" value="OBY62514.1"/>
    <property type="molecule type" value="Genomic_DNA"/>
</dbReference>
<evidence type="ECO:0000313" key="6">
    <source>
        <dbReference type="Proteomes" id="UP000092584"/>
    </source>
</evidence>
<evidence type="ECO:0000256" key="3">
    <source>
        <dbReference type="ARBA" id="ARBA00023085"/>
    </source>
</evidence>
<evidence type="ECO:0000256" key="2">
    <source>
        <dbReference type="ARBA" id="ARBA00022801"/>
    </source>
</evidence>
<evidence type="ECO:0000256" key="1">
    <source>
        <dbReference type="ARBA" id="ARBA00008891"/>
    </source>
</evidence>
<dbReference type="OrthoDB" id="1208312at2"/>
<gene>
    <name evidence="5" type="ORF">LPB3_10135</name>
</gene>
<feature type="domain" description="Pectinesterase catalytic" evidence="4">
    <location>
        <begin position="1308"/>
        <end position="1516"/>
    </location>
</feature>
<comment type="caution">
    <text evidence="5">The sequence shown here is derived from an EMBL/GenBank/DDBJ whole genome shotgun (WGS) entry which is preliminary data.</text>
</comment>
<organism evidence="5 6">
    <name type="scientific">Polaribacter vadi</name>
    <dbReference type="NCBI Taxonomy" id="1774273"/>
    <lineage>
        <taxon>Bacteria</taxon>
        <taxon>Pseudomonadati</taxon>
        <taxon>Bacteroidota</taxon>
        <taxon>Flavobacteriia</taxon>
        <taxon>Flavobacteriales</taxon>
        <taxon>Flavobacteriaceae</taxon>
    </lineage>
</organism>
<dbReference type="InterPro" id="IPR012334">
    <property type="entry name" value="Pectin_lyas_fold"/>
</dbReference>
<keyword evidence="2" id="KW-0378">Hydrolase</keyword>
<dbReference type="InterPro" id="IPR000070">
    <property type="entry name" value="Pectinesterase_cat"/>
</dbReference>
<name>A0A1B8TSP9_9FLAO</name>
<dbReference type="GO" id="GO:0042545">
    <property type="term" value="P:cell wall modification"/>
    <property type="evidence" value="ECO:0007669"/>
    <property type="project" value="InterPro"/>
</dbReference>
<proteinExistence type="inferred from homology"/>
<dbReference type="PANTHER" id="PTHR31321:SF57">
    <property type="entry name" value="PECTINESTERASE 53-RELATED"/>
    <property type="match status" value="1"/>
</dbReference>
<reference evidence="6" key="1">
    <citation type="submission" date="2016-02" db="EMBL/GenBank/DDBJ databases">
        <authorList>
            <person name="Shin S.-K."/>
            <person name="Yi H."/>
            <person name="Kim E."/>
        </authorList>
    </citation>
    <scope>NUCLEOTIDE SEQUENCE [LARGE SCALE GENOMIC DNA]</scope>
    <source>
        <strain evidence="6">LPB0003</strain>
    </source>
</reference>
<dbReference type="PANTHER" id="PTHR31321">
    <property type="entry name" value="ACYL-COA THIOESTER HYDROLASE YBHC-RELATED"/>
    <property type="match status" value="1"/>
</dbReference>
<dbReference type="InterPro" id="IPR011050">
    <property type="entry name" value="Pectin_lyase_fold/virulence"/>
</dbReference>
<accession>A0A1B8TSP9</accession>
<evidence type="ECO:0000259" key="4">
    <source>
        <dbReference type="Pfam" id="PF01095"/>
    </source>
</evidence>
<comment type="similarity">
    <text evidence="1">Belongs to the pectinesterase family.</text>
</comment>
<dbReference type="Proteomes" id="UP000092584">
    <property type="component" value="Unassembled WGS sequence"/>
</dbReference>
<evidence type="ECO:0000313" key="5">
    <source>
        <dbReference type="EMBL" id="OBY62514.1"/>
    </source>
</evidence>
<dbReference type="RefSeq" id="WP_065319500.1">
    <property type="nucleotide sequence ID" value="NZ_CP017477.1"/>
</dbReference>
<keyword evidence="6" id="KW-1185">Reference proteome</keyword>
<dbReference type="Gene3D" id="2.160.20.10">
    <property type="entry name" value="Single-stranded right-handed beta-helix, Pectin lyase-like"/>
    <property type="match status" value="1"/>
</dbReference>
<dbReference type="SUPFAM" id="SSF51126">
    <property type="entry name" value="Pectin lyase-like"/>
    <property type="match status" value="1"/>
</dbReference>
<keyword evidence="3" id="KW-0063">Aspartyl esterase</keyword>
<dbReference type="KEGG" id="pob:LPB03_10125"/>
<dbReference type="Pfam" id="PF01095">
    <property type="entry name" value="Pectinesterase"/>
    <property type="match status" value="1"/>
</dbReference>
<dbReference type="STRING" id="1774273.LPB03_10125"/>
<sequence length="1606" mass="172516">MKKNYTIFIFCLLFISFFTKGQIVGAINYDFTDGSIISANESTDGKLTLAGDYTYHGSSYGLQLKVDQEINITVDGSCTIRFLGSKHSGLNMIGTANTEGDLGTIITKVAVDKVDTFDFVYSGTATTLNFKTVAGTGNDVYLPLITVIPVQLGKDFTAVEKNISYAFDLRDESIISSTYPGNVYEQGLFKIDAGCCNAYSYHGTQHGINYKTGNKITLQVAGNSKIRLGGDQYSGGTIIASSETGAFDITSQNHQTGATYSDGTPVWVDFTYVGSAGTVTFEAAGSSQNYLPFIEVSPIPYNVNLTPWVQKSGTVTVNGTQIDFISGVDATSNATVSVSAGTVFSATNELATLEIDLGGNSLSSYIPTVTGDIASAIINNDEIILAFTDINTDPVSYKFKITDNSVVVTAEAGKTYTYNFYDGSALPQTSYSTLRYSSFVTSDGILKINSNTTDEELQFGYHDATHGGVFYSGNSFDVIVAGDAIITFIVDQYGSAEDAILEFTDSNENVLGSIAAQNIAAGVDAFASSFSYTGNAGVITATLKSTNYSTSEIYLHGLTIENAAAVDPSNGKIDVWDFGAEQLDEAIYNNNLDETAINAWYDSGITAGSSGNVLPSFTSGVLSWIGGGNDRLRTSNTNLTRYDENIGSTGYSGRVYVNGGGATGRYMSLTLSENDEVSLWMLTQSGTGNIHFEYVADPTAQDDQVAVGSDIQEVKFVAKSAGTYHIYDDSDKPSYYRIYRKDATYKTLTGTVDVSAATGLESNYSIVFTNEAGKSWSTQVSGGSYSIDLPEGYTYNLSLTDANGYVISSDTSIEIISSTTTFDITIIQVELYTVTGNITGLGSEISNLTLKYTPDPSANKVFIPSPIIDVNANTYAVILEPNVTYTITAEGVNDFSIPANTITLGNSNTTSDIIFQEKTKYDITINAPVLETTQLAKLTLTFTNLNETGYSYSFSDVTAIRLRDGVYSINYDGLDEYALELALTSNLNVSGANESKTLSFNPVKNWTFDDKVITNATPYYKGLAFTGSISNEIAKGHLVGGTDATISIPLKPEEKMIITYYYEADFSIDGGATITTSSGSTSNLETTEFIYEGNSAGIATITFNASSYITNIAVKTIVAYAPIIKVGADKDYQTINAALNAIAEMDRPNSERVTVMIDPGNYEEMIVINSENVTLKNASSNPSIALANKGVDIDANAVRITSYYGYGYHYYSQGNDNKWNAEVLAINKANGSQPYNNVSGSTNGSYWNATAVIYANGFVADNIILENSFNQYISKKESEDVVVLGSGNKGTRPTTIGSTAVQDRSFVERAAAIGIANNTDKVILNNCRVVGRQDTFYGGSGSRVVVYKGAMMGAVDYIFGGMTAVFYKTDFVLNTSDVSSDAAYITAAQQASGRGFLMYECTVKSAIPSVETASTNSSKPGYFGRPWLATTSEVVFYNTTIDESSFPGYEGESLISPVGWTSTLGGESAFMYEYGTTENATGVDNSGNRASWSTVLSAATLTDGTAITTFNFTKGNDDWDPINELNTLSSNSLNLIENKIKVRAFNNKVYISNINSDSKVRVYSITGALIKSLDTKKDVNFTIKNGLWIIAVENIDGKKITKILSH</sequence>
<dbReference type="GO" id="GO:0030599">
    <property type="term" value="F:pectinesterase activity"/>
    <property type="evidence" value="ECO:0007669"/>
    <property type="project" value="InterPro"/>
</dbReference>